<reference evidence="2" key="1">
    <citation type="journal article" date="2014" name="Proc. Natl. Acad. Sci. U.S.A.">
        <title>Extensive sampling of basidiomycete genomes demonstrates inadequacy of the white-rot/brown-rot paradigm for wood decay fungi.</title>
        <authorList>
            <person name="Riley R."/>
            <person name="Salamov A.A."/>
            <person name="Brown D.W."/>
            <person name="Nagy L.G."/>
            <person name="Floudas D."/>
            <person name="Held B.W."/>
            <person name="Levasseur A."/>
            <person name="Lombard V."/>
            <person name="Morin E."/>
            <person name="Otillar R."/>
            <person name="Lindquist E.A."/>
            <person name="Sun H."/>
            <person name="LaButti K.M."/>
            <person name="Schmutz J."/>
            <person name="Jabbour D."/>
            <person name="Luo H."/>
            <person name="Baker S.E."/>
            <person name="Pisabarro A.G."/>
            <person name="Walton J.D."/>
            <person name="Blanchette R.A."/>
            <person name="Henrissat B."/>
            <person name="Martin F."/>
            <person name="Cullen D."/>
            <person name="Hibbett D.S."/>
            <person name="Grigoriev I.V."/>
        </authorList>
    </citation>
    <scope>NUCLEOTIDE SEQUENCE [LARGE SCALE GENOMIC DNA]</scope>
    <source>
        <strain evidence="2">CBS 339.88</strain>
    </source>
</reference>
<protein>
    <recommendedName>
        <fullName evidence="3">F-box domain-containing protein</fullName>
    </recommendedName>
</protein>
<dbReference type="AlphaFoldDB" id="A0A067S4U1"/>
<sequence>MSLLNTRELPQEIIDFIIEGLHGDAGSASDYSEGTRDALIACTQVSKCLRAPARRMLFSTLRITSTLNKNSGSVLEMVKALLALFQESDTHPSDLFSIIQKVHIDINMMADESGLIKVLNLLCDNAFNLYGICLSGYQHQPIVWGDKGLRTRRTIMKLCSTDGVDTLSFKDVDGLPVEIITKCAPLKSLELVRVTFATSKAKPSKSKAARSAVWAPSSLENISIRGFIDEFGRVCSAVRADLSNIKNIRAFIANGSDSGTVRDLTQMAAKSLKVLDLEYPRLDLEFMYRPHIDLGILTSLCTLRLRIDASSRQSLPTATDVLRIIKRTTKPSNINVLELFYYSMDMVQSRTLDPKTSPTWPALHPDRLRENLPRLSELYVRLDIRIRNADWRQKTPQDLHSLGKEVEKEVEALICAPSEGISRPLLGSAVRVDLIYAQEATEA</sequence>
<keyword evidence="2" id="KW-1185">Reference proteome</keyword>
<dbReference type="EMBL" id="KL142431">
    <property type="protein sequence ID" value="KDR65870.1"/>
    <property type="molecule type" value="Genomic_DNA"/>
</dbReference>
<accession>A0A067S4U1</accession>
<gene>
    <name evidence="1" type="ORF">GALMADRAFT_1217629</name>
</gene>
<organism evidence="1 2">
    <name type="scientific">Galerina marginata (strain CBS 339.88)</name>
    <dbReference type="NCBI Taxonomy" id="685588"/>
    <lineage>
        <taxon>Eukaryota</taxon>
        <taxon>Fungi</taxon>
        <taxon>Dikarya</taxon>
        <taxon>Basidiomycota</taxon>
        <taxon>Agaricomycotina</taxon>
        <taxon>Agaricomycetes</taxon>
        <taxon>Agaricomycetidae</taxon>
        <taxon>Agaricales</taxon>
        <taxon>Agaricineae</taxon>
        <taxon>Strophariaceae</taxon>
        <taxon>Galerina</taxon>
    </lineage>
</organism>
<evidence type="ECO:0008006" key="3">
    <source>
        <dbReference type="Google" id="ProtNLM"/>
    </source>
</evidence>
<dbReference type="Proteomes" id="UP000027222">
    <property type="component" value="Unassembled WGS sequence"/>
</dbReference>
<dbReference type="OrthoDB" id="3123457at2759"/>
<dbReference type="HOGENOM" id="CLU_594532_0_0_1"/>
<evidence type="ECO:0000313" key="1">
    <source>
        <dbReference type="EMBL" id="KDR65870.1"/>
    </source>
</evidence>
<name>A0A067S4U1_GALM3</name>
<evidence type="ECO:0000313" key="2">
    <source>
        <dbReference type="Proteomes" id="UP000027222"/>
    </source>
</evidence>
<proteinExistence type="predicted"/>